<dbReference type="RefSeq" id="WP_048096097.1">
    <property type="nucleotide sequence ID" value="NZ_CP011267.1"/>
</dbReference>
<evidence type="ECO:0000256" key="1">
    <source>
        <dbReference type="SAM" id="Coils"/>
    </source>
</evidence>
<organism evidence="2 3">
    <name type="scientific">Geoglobus ahangari</name>
    <dbReference type="NCBI Taxonomy" id="113653"/>
    <lineage>
        <taxon>Archaea</taxon>
        <taxon>Methanobacteriati</taxon>
        <taxon>Methanobacteriota</taxon>
        <taxon>Archaeoglobi</taxon>
        <taxon>Archaeoglobales</taxon>
        <taxon>Archaeoglobaceae</taxon>
        <taxon>Geoglobus</taxon>
    </lineage>
</organism>
<keyword evidence="1" id="KW-0175">Coiled coil</keyword>
<name>A0A0F7DBF6_9EURY</name>
<dbReference type="KEGG" id="gah:GAH_01711"/>
<dbReference type="InParanoid" id="A0A0F7DBF6"/>
<dbReference type="Proteomes" id="UP000034723">
    <property type="component" value="Chromosome"/>
</dbReference>
<proteinExistence type="predicted"/>
<evidence type="ECO:0000313" key="2">
    <source>
        <dbReference type="EMBL" id="AKG91006.1"/>
    </source>
</evidence>
<dbReference type="EMBL" id="CP011267">
    <property type="protein sequence ID" value="AKG91006.1"/>
    <property type="molecule type" value="Genomic_DNA"/>
</dbReference>
<dbReference type="AlphaFoldDB" id="A0A0F7DBF6"/>
<accession>A0A0F7DBF6</accession>
<dbReference type="HOGENOM" id="CLU_2257240_0_0_2"/>
<dbReference type="GeneID" id="24804280"/>
<feature type="coiled-coil region" evidence="1">
    <location>
        <begin position="70"/>
        <end position="97"/>
    </location>
</feature>
<evidence type="ECO:0008006" key="4">
    <source>
        <dbReference type="Google" id="ProtNLM"/>
    </source>
</evidence>
<evidence type="ECO:0000313" key="3">
    <source>
        <dbReference type="Proteomes" id="UP000034723"/>
    </source>
</evidence>
<protein>
    <recommendedName>
        <fullName evidence="4">Phasin family protein</fullName>
    </recommendedName>
</protein>
<gene>
    <name evidence="2" type="ORF">GAH_01711</name>
</gene>
<reference evidence="2 3" key="1">
    <citation type="submission" date="2015-04" db="EMBL/GenBank/DDBJ databases">
        <title>The complete genome sequence of the hyperthermophilic, obligate iron-reducing archaeon Geoglobus ahangari strain 234T.</title>
        <authorList>
            <person name="Manzella M.P."/>
            <person name="Holmes D.E."/>
            <person name="Rocheleau J.M."/>
            <person name="Chung A."/>
            <person name="Reguera G."/>
            <person name="Kashefi K."/>
        </authorList>
    </citation>
    <scope>NUCLEOTIDE SEQUENCE [LARGE SCALE GENOMIC DNA]</scope>
    <source>
        <strain evidence="2 3">234</strain>
    </source>
</reference>
<dbReference type="OrthoDB" id="375801at2157"/>
<keyword evidence="3" id="KW-1185">Reference proteome</keyword>
<sequence length="104" mass="12390">MEYKDFLETMRSFYKMGFGVSKTSLDLMKVAADSYVSLYEVYLRQVVPSEVFDSVKKSVEMYSESQAKVFENFRKLLDQLEKQQDEIFKRMIELTEKAQKKEKQ</sequence>
<dbReference type="STRING" id="113653.GAH_01711"/>